<reference evidence="1" key="1">
    <citation type="submission" date="2023-12" db="EMBL/GenBank/DDBJ databases">
        <title>Fervidustalea candida gen. nov., sp. nov., a novel member of the family Paenibacillaceae isolated from a geothermal area.</title>
        <authorList>
            <person name="Li W.-J."/>
            <person name="Jiao J.-Y."/>
            <person name="Chen Y."/>
        </authorList>
    </citation>
    <scope>NUCLEOTIDE SEQUENCE</scope>
    <source>
        <strain evidence="1">SYSU GA230002</strain>
    </source>
</reference>
<proteinExistence type="predicted"/>
<dbReference type="Proteomes" id="UP001310386">
    <property type="component" value="Unassembled WGS sequence"/>
</dbReference>
<protein>
    <submittedName>
        <fullName evidence="1">DUF5049 domain-containing protein</fullName>
    </submittedName>
</protein>
<dbReference type="RefSeq" id="WP_371754998.1">
    <property type="nucleotide sequence ID" value="NZ_JAYJLD010000023.1"/>
</dbReference>
<name>A0ABU5ZNL6_9BACL</name>
<keyword evidence="2" id="KW-1185">Reference proteome</keyword>
<evidence type="ECO:0000313" key="2">
    <source>
        <dbReference type="Proteomes" id="UP001310386"/>
    </source>
</evidence>
<gene>
    <name evidence="1" type="ORF">VF724_14545</name>
</gene>
<evidence type="ECO:0000313" key="1">
    <source>
        <dbReference type="EMBL" id="MEB3102876.1"/>
    </source>
</evidence>
<accession>A0ABU5ZNL6</accession>
<dbReference type="Pfam" id="PF16468">
    <property type="entry name" value="DUF5049"/>
    <property type="match status" value="1"/>
</dbReference>
<dbReference type="EMBL" id="JAYJLD010000023">
    <property type="protein sequence ID" value="MEB3102876.1"/>
    <property type="molecule type" value="Genomic_DNA"/>
</dbReference>
<organism evidence="1 2">
    <name type="scientific">Ferviditalea candida</name>
    <dbReference type="NCBI Taxonomy" id="3108399"/>
    <lineage>
        <taxon>Bacteria</taxon>
        <taxon>Bacillati</taxon>
        <taxon>Bacillota</taxon>
        <taxon>Bacilli</taxon>
        <taxon>Bacillales</taxon>
        <taxon>Paenibacillaceae</taxon>
        <taxon>Ferviditalea</taxon>
    </lineage>
</organism>
<comment type="caution">
    <text evidence="1">The sequence shown here is derived from an EMBL/GenBank/DDBJ whole genome shotgun (WGS) entry which is preliminary data.</text>
</comment>
<sequence length="64" mass="7001">MVKVTKNVLDGLEAVRSSGMVNMLDTSGVIRCAEKLGFAETANWIRENKDAYWDGVFVGFESGS</sequence>
<dbReference type="InterPro" id="IPR032488">
    <property type="entry name" value="DUF5049"/>
</dbReference>